<feature type="coiled-coil region" evidence="1">
    <location>
        <begin position="295"/>
        <end position="322"/>
    </location>
</feature>
<feature type="region of interest" description="Disordered" evidence="2">
    <location>
        <begin position="184"/>
        <end position="218"/>
    </location>
</feature>
<sequence>MNELEDEPDDVQKATPVEDELKRAEIDKLSTRTMAVPKVDAQPRHRCQKEPAIQKIDCCEAKRQRQLESSRQKTVTMYVHEEPCKLVKQEIIPRHCMSKEEYIDFLAKPSEKCPSPCAKKPVKRRVRAMSPRIDELAKPTARRLRNTLEDKADVLSAQMVDNLVEVLEGETALTAEQAENFVRDLRASKKSSKPKKRKMKCKSSPKPPQPIFEGGDPIDPEVADHQYSIAKRFVRSILNFKCPIPREDYQDISETVLEILSEQLEYTPVGNEDRKSRQMRILADSFACWLSGILLRVSEKHKEELEEECLKKRREMEELAAREAMMADDADDEDEGDDDLNEDRSEDDDDDDDDDEEKLLSKAESLARSLAQSEADEEGEGEEDEGDDSKTYKSDGVSIAVEDSTTQYEEADIEGAVVQKPDEDLLTAASLKAQSETRTMASRTDLTSEAEEDALTQAMSEAEMTALEEEEQSLLLLEEGVDEQQQTEPEVKFDAETETTAELRTLRSEVSAAKSREQRELERIASKMSKAFETDVPFLTFAKLADTLYTMLEAHSENKLSDPIDNRLHRAIYEKLSEAILREDPSLLTDRTRDVVDVVSGKITSWLKKTLDEQQIKFLDEEAPAKIESREVREWSEWLENLTDQADIWSKWIEKVTGEAKLMKTEGKVTRGAWQDWTSKFDSNALRWRETYLKARHQEHWNTMMMAERKVLKTGTKSRPAALQEKTIKNTNFESSSRA</sequence>
<dbReference type="OrthoDB" id="6777429at2759"/>
<accession>A0A232EFP6</accession>
<feature type="region of interest" description="Disordered" evidence="2">
    <location>
        <begin position="324"/>
        <end position="419"/>
    </location>
</feature>
<reference evidence="3 4" key="1">
    <citation type="journal article" date="2017" name="Curr. Biol.">
        <title>The Evolution of Venom by Co-option of Single-Copy Genes.</title>
        <authorList>
            <person name="Martinson E.O."/>
            <person name="Mrinalini"/>
            <person name="Kelkar Y.D."/>
            <person name="Chang C.H."/>
            <person name="Werren J.H."/>
        </authorList>
    </citation>
    <scope>NUCLEOTIDE SEQUENCE [LARGE SCALE GENOMIC DNA]</scope>
    <source>
        <strain evidence="3 4">Alberta</strain>
        <tissue evidence="3">Whole body</tissue>
    </source>
</reference>
<dbReference type="AlphaFoldDB" id="A0A232EFP6"/>
<organism evidence="3 4">
    <name type="scientific">Trichomalopsis sarcophagae</name>
    <dbReference type="NCBI Taxonomy" id="543379"/>
    <lineage>
        <taxon>Eukaryota</taxon>
        <taxon>Metazoa</taxon>
        <taxon>Ecdysozoa</taxon>
        <taxon>Arthropoda</taxon>
        <taxon>Hexapoda</taxon>
        <taxon>Insecta</taxon>
        <taxon>Pterygota</taxon>
        <taxon>Neoptera</taxon>
        <taxon>Endopterygota</taxon>
        <taxon>Hymenoptera</taxon>
        <taxon>Apocrita</taxon>
        <taxon>Proctotrupomorpha</taxon>
        <taxon>Chalcidoidea</taxon>
        <taxon>Pteromalidae</taxon>
        <taxon>Pteromalinae</taxon>
        <taxon>Trichomalopsis</taxon>
    </lineage>
</organism>
<keyword evidence="1" id="KW-0175">Coiled coil</keyword>
<evidence type="ECO:0000256" key="1">
    <source>
        <dbReference type="SAM" id="Coils"/>
    </source>
</evidence>
<dbReference type="EMBL" id="NNAY01004989">
    <property type="protein sequence ID" value="OXU17132.1"/>
    <property type="molecule type" value="Genomic_DNA"/>
</dbReference>
<feature type="compositionally biased region" description="Basic residues" evidence="2">
    <location>
        <begin position="188"/>
        <end position="203"/>
    </location>
</feature>
<keyword evidence="4" id="KW-1185">Reference proteome</keyword>
<feature type="compositionally biased region" description="Acidic residues" evidence="2">
    <location>
        <begin position="326"/>
        <end position="357"/>
    </location>
</feature>
<comment type="caution">
    <text evidence="3">The sequence shown here is derived from an EMBL/GenBank/DDBJ whole genome shotgun (WGS) entry which is preliminary data.</text>
</comment>
<feature type="region of interest" description="Disordered" evidence="2">
    <location>
        <begin position="715"/>
        <end position="739"/>
    </location>
</feature>
<evidence type="ECO:0000313" key="4">
    <source>
        <dbReference type="Proteomes" id="UP000215335"/>
    </source>
</evidence>
<evidence type="ECO:0000256" key="2">
    <source>
        <dbReference type="SAM" id="MobiDB-lite"/>
    </source>
</evidence>
<protein>
    <submittedName>
        <fullName evidence="3">Uncharacterized protein</fullName>
    </submittedName>
</protein>
<dbReference type="STRING" id="543379.A0A232EFP6"/>
<evidence type="ECO:0000313" key="3">
    <source>
        <dbReference type="EMBL" id="OXU17132.1"/>
    </source>
</evidence>
<dbReference type="Proteomes" id="UP000215335">
    <property type="component" value="Unassembled WGS sequence"/>
</dbReference>
<feature type="compositionally biased region" description="Acidic residues" evidence="2">
    <location>
        <begin position="374"/>
        <end position="387"/>
    </location>
</feature>
<proteinExistence type="predicted"/>
<gene>
    <name evidence="3" type="ORF">TSAR_012587</name>
</gene>
<feature type="compositionally biased region" description="Polar residues" evidence="2">
    <location>
        <begin position="729"/>
        <end position="739"/>
    </location>
</feature>
<name>A0A232EFP6_9HYME</name>